<keyword evidence="1" id="KW-1133">Transmembrane helix</keyword>
<proteinExistence type="predicted"/>
<feature type="transmembrane region" description="Helical" evidence="1">
    <location>
        <begin position="33"/>
        <end position="53"/>
    </location>
</feature>
<name>A0ABR5N557_BRECH</name>
<keyword evidence="1" id="KW-0472">Membrane</keyword>
<feature type="transmembrane region" description="Helical" evidence="1">
    <location>
        <begin position="129"/>
        <end position="151"/>
    </location>
</feature>
<evidence type="ECO:0000313" key="2">
    <source>
        <dbReference type="EMBL" id="KQL45732.1"/>
    </source>
</evidence>
<keyword evidence="3" id="KW-1185">Reference proteome</keyword>
<accession>A0ABR5N557</accession>
<feature type="transmembrane region" description="Helical" evidence="1">
    <location>
        <begin position="228"/>
        <end position="245"/>
    </location>
</feature>
<reference evidence="2 3" key="1">
    <citation type="submission" date="2015-09" db="EMBL/GenBank/DDBJ databases">
        <title>Genome sequencing project for genomic taxonomy and phylogenomics of Bacillus-like bacteria.</title>
        <authorList>
            <person name="Liu B."/>
            <person name="Wang J."/>
            <person name="Zhu Y."/>
            <person name="Liu G."/>
            <person name="Chen Q."/>
            <person name="Chen Z."/>
            <person name="Lan J."/>
            <person name="Che J."/>
            <person name="Ge C."/>
            <person name="Shi H."/>
            <person name="Pan Z."/>
            <person name="Liu X."/>
        </authorList>
    </citation>
    <scope>NUCLEOTIDE SEQUENCE [LARGE SCALE GENOMIC DNA]</scope>
    <source>
        <strain evidence="2 3">DSM 8552</strain>
    </source>
</reference>
<feature type="transmembrane region" description="Helical" evidence="1">
    <location>
        <begin position="6"/>
        <end position="24"/>
    </location>
</feature>
<protein>
    <submittedName>
        <fullName evidence="2">Uncharacterized protein</fullName>
    </submittedName>
</protein>
<evidence type="ECO:0000256" key="1">
    <source>
        <dbReference type="SAM" id="Phobius"/>
    </source>
</evidence>
<dbReference type="Proteomes" id="UP000051063">
    <property type="component" value="Unassembled WGS sequence"/>
</dbReference>
<dbReference type="EMBL" id="LJJB01000010">
    <property type="protein sequence ID" value="KQL45732.1"/>
    <property type="molecule type" value="Genomic_DNA"/>
</dbReference>
<keyword evidence="1" id="KW-0812">Transmembrane</keyword>
<feature type="transmembrane region" description="Helical" evidence="1">
    <location>
        <begin position="73"/>
        <end position="90"/>
    </location>
</feature>
<feature type="transmembrane region" description="Helical" evidence="1">
    <location>
        <begin position="251"/>
        <end position="270"/>
    </location>
</feature>
<gene>
    <name evidence="2" type="ORF">AN963_11810</name>
</gene>
<feature type="transmembrane region" description="Helical" evidence="1">
    <location>
        <begin position="102"/>
        <end position="123"/>
    </location>
</feature>
<comment type="caution">
    <text evidence="2">The sequence shown here is derived from an EMBL/GenBank/DDBJ whole genome shotgun (WGS) entry which is preliminary data.</text>
</comment>
<evidence type="ECO:0000313" key="3">
    <source>
        <dbReference type="Proteomes" id="UP000051063"/>
    </source>
</evidence>
<dbReference type="RefSeq" id="WP_055744796.1">
    <property type="nucleotide sequence ID" value="NZ_LJJB01000010.1"/>
</dbReference>
<sequence length="460" mass="52040">MSIGALIAQVAGFAFVYWLGLYMLRRDIRNGRMAFTGTALLLVAVCMVSSILLPFSLADKLSECMMGLREATLFLPFLFVQGALLLTRARDEGRTDHLFSRWKYVLLPLGMLGSLIIGVMGTAGTFRVVYTILLLVIMLGLVFSILAFFRFSAKSEQTVLPKAVLSPLIVPVLGGLWCAFLPEAASSSWVLMGNGVALFLFGVGTTATEIKSQGEAWLPDFFRSLDYSVFYTILFSGLVICTILWGTGLQLAMVVLLLAIMMLTIALQVFNHPLRTLLDNIAFVTFPKLREESSQIRMVDRLTVLVDESALQEEMDEESLYRYTRRALSHFGDLERLATNPLTNLRLIEQRLQKRGGPIEVIERAVELKAILTESIEQMKPRQGENFGTSDEWRYYNALYFPYINGIKPYNRRYSDDLLDDTAQEALEWFRTYVPERTFYNWQNAGARLVALRLKEKETA</sequence>
<organism evidence="2 3">
    <name type="scientific">Brevibacillus choshinensis</name>
    <dbReference type="NCBI Taxonomy" id="54911"/>
    <lineage>
        <taxon>Bacteria</taxon>
        <taxon>Bacillati</taxon>
        <taxon>Bacillota</taxon>
        <taxon>Bacilli</taxon>
        <taxon>Bacillales</taxon>
        <taxon>Paenibacillaceae</taxon>
        <taxon>Brevibacillus</taxon>
    </lineage>
</organism>
<feature type="transmembrane region" description="Helical" evidence="1">
    <location>
        <begin position="163"/>
        <end position="182"/>
    </location>
</feature>